<feature type="region of interest" description="Disordered" evidence="6">
    <location>
        <begin position="1"/>
        <end position="20"/>
    </location>
</feature>
<dbReference type="PANTHER" id="PTHR21314:SF0">
    <property type="entry name" value="QUEUOSINE 5'-PHOSPHATE N-GLYCOSYLASE_HYDROLASE"/>
    <property type="match status" value="1"/>
</dbReference>
<name>A0ABQ6FUZ3_9CHLR</name>
<accession>A0ABQ6FUZ3</accession>
<evidence type="ECO:0000256" key="6">
    <source>
        <dbReference type="SAM" id="MobiDB-lite"/>
    </source>
</evidence>
<comment type="caution">
    <text evidence="7">The sequence shown here is derived from an EMBL/GenBank/DDBJ whole genome shotgun (WGS) entry which is preliminary data.</text>
</comment>
<keyword evidence="8" id="KW-1185">Reference proteome</keyword>
<dbReference type="InterPro" id="IPR019438">
    <property type="entry name" value="Q_salvage"/>
</dbReference>
<dbReference type="EMBL" id="BSRI01000002">
    <property type="protein sequence ID" value="GLV56636.1"/>
    <property type="molecule type" value="Genomic_DNA"/>
</dbReference>
<evidence type="ECO:0000256" key="1">
    <source>
        <dbReference type="ARBA" id="ARBA00022801"/>
    </source>
</evidence>
<organism evidence="7 8">
    <name type="scientific">Dictyobacter halimunensis</name>
    <dbReference type="NCBI Taxonomy" id="3026934"/>
    <lineage>
        <taxon>Bacteria</taxon>
        <taxon>Bacillati</taxon>
        <taxon>Chloroflexota</taxon>
        <taxon>Ktedonobacteria</taxon>
        <taxon>Ktedonobacterales</taxon>
        <taxon>Dictyobacteraceae</taxon>
        <taxon>Dictyobacter</taxon>
    </lineage>
</organism>
<evidence type="ECO:0000313" key="8">
    <source>
        <dbReference type="Proteomes" id="UP001344906"/>
    </source>
</evidence>
<dbReference type="Proteomes" id="UP001344906">
    <property type="component" value="Unassembled WGS sequence"/>
</dbReference>
<evidence type="ECO:0000256" key="3">
    <source>
        <dbReference type="ARBA" id="ARBA00035306"/>
    </source>
</evidence>
<keyword evidence="1" id="KW-0378">Hydrolase</keyword>
<proteinExistence type="inferred from homology"/>
<protein>
    <recommendedName>
        <fullName evidence="3">Queuosine 5'-phosphate N-glycosylase/hydrolase</fullName>
    </recommendedName>
    <alternativeName>
        <fullName evidence="4">Queuosine-nucleotide N-glycosylase/hydrolase</fullName>
    </alternativeName>
</protein>
<evidence type="ECO:0000256" key="4">
    <source>
        <dbReference type="ARBA" id="ARBA00035393"/>
    </source>
</evidence>
<evidence type="ECO:0000256" key="2">
    <source>
        <dbReference type="ARBA" id="ARBA00035119"/>
    </source>
</evidence>
<comment type="similarity">
    <text evidence="2">Belongs to the QNG1 protein family.</text>
</comment>
<reference evidence="7 8" key="1">
    <citation type="submission" date="2023-02" db="EMBL/GenBank/DDBJ databases">
        <title>Dictyobacter halimunensis sp. nov., a new member of the class Ktedonobacteria from forest soil in a geothermal area.</title>
        <authorList>
            <person name="Rachmania M.K."/>
            <person name="Ningsih F."/>
            <person name="Sakai Y."/>
            <person name="Yabe S."/>
            <person name="Yokota A."/>
            <person name="Sjamsuridzal W."/>
        </authorList>
    </citation>
    <scope>NUCLEOTIDE SEQUENCE [LARGE SCALE GENOMIC DNA]</scope>
    <source>
        <strain evidence="7 8">S3.2.2.5</strain>
    </source>
</reference>
<sequence>MSELTYGPAEDGRDTIRQTSDPLGILTSTRAVVDQASHVRINMEQIEQLGKHWLQEEAQGQKPLMPLWDERYHFSDGTGRTVNWLLLLDALNFCFWAEKDQPRWTIDYQGQTLNGYWAEAAALKRAVEEGLPLWDAEYLHTISEQTIAHIFRGSGTIPLFEQRVLNAREVGHVLLERYGGQFTNAIEQTAHDAIQLVLLLERDFPSFRDVAVYRGQPVRFLKRAQITVADINGSFHGQDWGNFTRQDQLTIFADYKLPQVLREYNVLEYDVHLARRIDAKELIQSGSEEEIEIRACTIWACELLRQSLQRQEHAITAAEIDMRLWLLGQSSEEMRPYHRARTMYY</sequence>
<comment type="catalytic activity">
    <reaction evidence="5">
        <text>queuosine 5'-phosphate + H2O = queuine + D-ribose 5-phosphate</text>
        <dbReference type="Rhea" id="RHEA:75387"/>
        <dbReference type="ChEBI" id="CHEBI:15377"/>
        <dbReference type="ChEBI" id="CHEBI:17433"/>
        <dbReference type="ChEBI" id="CHEBI:78346"/>
        <dbReference type="ChEBI" id="CHEBI:194371"/>
    </reaction>
    <physiologicalReaction direction="left-to-right" evidence="5">
        <dbReference type="Rhea" id="RHEA:75388"/>
    </physiologicalReaction>
</comment>
<dbReference type="PANTHER" id="PTHR21314">
    <property type="entry name" value="QUEUOSINE 5'-PHOSPHATE N-GLYCOSYLASE_HYDROLASE-RELATED"/>
    <property type="match status" value="1"/>
</dbReference>
<evidence type="ECO:0000313" key="7">
    <source>
        <dbReference type="EMBL" id="GLV56636.1"/>
    </source>
</evidence>
<evidence type="ECO:0000256" key="5">
    <source>
        <dbReference type="ARBA" id="ARBA00048204"/>
    </source>
</evidence>
<gene>
    <name evidence="7" type="ORF">KDH_34750</name>
</gene>
<dbReference type="Pfam" id="PF10343">
    <property type="entry name" value="Q_salvage"/>
    <property type="match status" value="1"/>
</dbReference>
<dbReference type="RefSeq" id="WP_338252100.1">
    <property type="nucleotide sequence ID" value="NZ_BSRI01000002.1"/>
</dbReference>